<keyword evidence="13" id="KW-1185">Reference proteome</keyword>
<dbReference type="AlphaFoldDB" id="A0A420XTD2"/>
<evidence type="ECO:0000256" key="6">
    <source>
        <dbReference type="ARBA" id="ARBA00022500"/>
    </source>
</evidence>
<keyword evidence="12" id="KW-0969">Cilium</keyword>
<comment type="subcellular location">
    <subcellularLocation>
        <location evidence="1">Bacterial flagellum basal body</location>
    </subcellularLocation>
    <subcellularLocation>
        <location evidence="2">Cell membrane</location>
        <topology evidence="2">Peripheral membrane protein</topology>
    </subcellularLocation>
</comment>
<proteinExistence type="inferred from homology"/>
<dbReference type="GO" id="GO:0003774">
    <property type="term" value="F:cytoskeletal motor activity"/>
    <property type="evidence" value="ECO:0007669"/>
    <property type="project" value="InterPro"/>
</dbReference>
<dbReference type="InterPro" id="IPR036429">
    <property type="entry name" value="SpoA-like_sf"/>
</dbReference>
<keyword evidence="9" id="KW-0975">Bacterial flagellum</keyword>
<keyword evidence="5" id="KW-1003">Cell membrane</keyword>
<dbReference type="Pfam" id="PF01052">
    <property type="entry name" value="FliMN_C"/>
    <property type="match status" value="1"/>
</dbReference>
<dbReference type="Gene3D" id="2.30.330.10">
    <property type="entry name" value="SpoA-like"/>
    <property type="match status" value="1"/>
</dbReference>
<dbReference type="InParanoid" id="A0A420XTD2"/>
<gene>
    <name evidence="12" type="ORF">CLV35_0543</name>
</gene>
<dbReference type="InterPro" id="IPR001543">
    <property type="entry name" value="FliN-like_C"/>
</dbReference>
<dbReference type="PANTHER" id="PTHR30034">
    <property type="entry name" value="FLAGELLAR MOTOR SWITCH PROTEIN FLIM"/>
    <property type="match status" value="1"/>
</dbReference>
<dbReference type="Proteomes" id="UP000281955">
    <property type="component" value="Unassembled WGS sequence"/>
</dbReference>
<feature type="domain" description="Flagellar motor switch protein FliN-like C-terminal" evidence="11">
    <location>
        <begin position="238"/>
        <end position="306"/>
    </location>
</feature>
<keyword evidence="12" id="KW-0282">Flagellum</keyword>
<accession>A0A420XTD2</accession>
<keyword evidence="8" id="KW-0472">Membrane</keyword>
<dbReference type="GO" id="GO:0071978">
    <property type="term" value="P:bacterial-type flagellum-dependent swarming motility"/>
    <property type="evidence" value="ECO:0007669"/>
    <property type="project" value="TreeGrafter"/>
</dbReference>
<feature type="region of interest" description="Disordered" evidence="10">
    <location>
        <begin position="306"/>
        <end position="335"/>
    </location>
</feature>
<dbReference type="OrthoDB" id="5241113at2"/>
<comment type="caution">
    <text evidence="12">The sequence shown here is derived from an EMBL/GenBank/DDBJ whole genome shotgun (WGS) entry which is preliminary data.</text>
</comment>
<evidence type="ECO:0000256" key="7">
    <source>
        <dbReference type="ARBA" id="ARBA00022779"/>
    </source>
</evidence>
<dbReference type="GO" id="GO:0009425">
    <property type="term" value="C:bacterial-type flagellum basal body"/>
    <property type="evidence" value="ECO:0007669"/>
    <property type="project" value="UniProtKB-SubCell"/>
</dbReference>
<feature type="region of interest" description="Disordered" evidence="10">
    <location>
        <begin position="1"/>
        <end position="27"/>
    </location>
</feature>
<dbReference type="EMBL" id="RBWV01000009">
    <property type="protein sequence ID" value="RKS80122.1"/>
    <property type="molecule type" value="Genomic_DNA"/>
</dbReference>
<evidence type="ECO:0000256" key="2">
    <source>
        <dbReference type="ARBA" id="ARBA00004202"/>
    </source>
</evidence>
<name>A0A420XTD2_9ACTN</name>
<sequence>MTAGQTPGKSGSRVGSKSSGPELYDFRRPTKLSRDHVRTLQLVFETFARQYTTLLTSTLRAVAQVSLVSIEQLTYDEYVSGLANPTLMVTLSVDPLPGAGVLEMSIGSAMACVDHMLGGRGSGNQPERPLTDIESSLLRDLLGRILHELRYAFESLVSLELQVMTFEYNPQFAQVASPNDLVMVASFDMKVGETETVATVCLPFAPTLALLEAHANQHISSARERMLRENAAVMLANRMEDVPVEVTVRFDSSLTRPEDLVDLSVGDVVPLHHVTSLPLTVRAADVVFAHATPGSAGKRLAVLVVDPPPPDDGPPRVSSGRPLPSTHPAVAKEYA</sequence>
<reference evidence="12 13" key="1">
    <citation type="submission" date="2018-10" db="EMBL/GenBank/DDBJ databases">
        <title>Genomic Encyclopedia of Archaeal and Bacterial Type Strains, Phase II (KMG-II): from individual species to whole genera.</title>
        <authorList>
            <person name="Goeker M."/>
        </authorList>
    </citation>
    <scope>NUCLEOTIDE SEQUENCE [LARGE SCALE GENOMIC DNA]</scope>
    <source>
        <strain evidence="12 13">RP-AC37</strain>
    </source>
</reference>
<dbReference type="PANTHER" id="PTHR30034:SF6">
    <property type="entry name" value="YOP PROTEINS TRANSLOCATION PROTEIN Q"/>
    <property type="match status" value="1"/>
</dbReference>
<evidence type="ECO:0000259" key="11">
    <source>
        <dbReference type="Pfam" id="PF01052"/>
    </source>
</evidence>
<evidence type="ECO:0000256" key="1">
    <source>
        <dbReference type="ARBA" id="ARBA00004117"/>
    </source>
</evidence>
<feature type="compositionally biased region" description="Low complexity" evidence="10">
    <location>
        <begin position="8"/>
        <end position="20"/>
    </location>
</feature>
<dbReference type="SUPFAM" id="SSF101801">
    <property type="entry name" value="Surface presentation of antigens (SPOA)"/>
    <property type="match status" value="1"/>
</dbReference>
<keyword evidence="12" id="KW-0966">Cell projection</keyword>
<evidence type="ECO:0000256" key="3">
    <source>
        <dbReference type="ARBA" id="ARBA00011049"/>
    </source>
</evidence>
<evidence type="ECO:0000256" key="8">
    <source>
        <dbReference type="ARBA" id="ARBA00023136"/>
    </source>
</evidence>
<evidence type="ECO:0000256" key="5">
    <source>
        <dbReference type="ARBA" id="ARBA00022475"/>
    </source>
</evidence>
<dbReference type="InterPro" id="IPR028976">
    <property type="entry name" value="CheC-like_sf"/>
</dbReference>
<dbReference type="Pfam" id="PF02154">
    <property type="entry name" value="FliM"/>
    <property type="match status" value="1"/>
</dbReference>
<dbReference type="Gene3D" id="3.40.1550.10">
    <property type="entry name" value="CheC-like"/>
    <property type="match status" value="1"/>
</dbReference>
<dbReference type="InterPro" id="IPR001689">
    <property type="entry name" value="Flag_FliM"/>
</dbReference>
<keyword evidence="7" id="KW-0283">Flagellar rotation</keyword>
<evidence type="ECO:0000256" key="4">
    <source>
        <dbReference type="ARBA" id="ARBA00021898"/>
    </source>
</evidence>
<evidence type="ECO:0000256" key="9">
    <source>
        <dbReference type="ARBA" id="ARBA00023143"/>
    </source>
</evidence>
<protein>
    <recommendedName>
        <fullName evidence="4">Flagellar motor switch protein FliM</fullName>
    </recommendedName>
</protein>
<dbReference type="SUPFAM" id="SSF103039">
    <property type="entry name" value="CheC-like"/>
    <property type="match status" value="1"/>
</dbReference>
<dbReference type="RefSeq" id="WP_121191855.1">
    <property type="nucleotide sequence ID" value="NZ_RBWV01000009.1"/>
</dbReference>
<dbReference type="GO" id="GO:0005886">
    <property type="term" value="C:plasma membrane"/>
    <property type="evidence" value="ECO:0007669"/>
    <property type="project" value="UniProtKB-SubCell"/>
</dbReference>
<dbReference type="PIRSF" id="PIRSF002888">
    <property type="entry name" value="FliM"/>
    <property type="match status" value="1"/>
</dbReference>
<organism evidence="12 13">
    <name type="scientific">Motilibacter peucedani</name>
    <dbReference type="NCBI Taxonomy" id="598650"/>
    <lineage>
        <taxon>Bacteria</taxon>
        <taxon>Bacillati</taxon>
        <taxon>Actinomycetota</taxon>
        <taxon>Actinomycetes</taxon>
        <taxon>Motilibacterales</taxon>
        <taxon>Motilibacteraceae</taxon>
        <taxon>Motilibacter</taxon>
    </lineage>
</organism>
<evidence type="ECO:0000313" key="12">
    <source>
        <dbReference type="EMBL" id="RKS80122.1"/>
    </source>
</evidence>
<dbReference type="CDD" id="cd17908">
    <property type="entry name" value="FliM"/>
    <property type="match status" value="1"/>
</dbReference>
<evidence type="ECO:0000313" key="13">
    <source>
        <dbReference type="Proteomes" id="UP000281955"/>
    </source>
</evidence>
<comment type="similarity">
    <text evidence="3">Belongs to the FliM family.</text>
</comment>
<keyword evidence="6" id="KW-0145">Chemotaxis</keyword>
<evidence type="ECO:0000256" key="10">
    <source>
        <dbReference type="SAM" id="MobiDB-lite"/>
    </source>
</evidence>
<dbReference type="GO" id="GO:0050918">
    <property type="term" value="P:positive chemotaxis"/>
    <property type="evidence" value="ECO:0007669"/>
    <property type="project" value="TreeGrafter"/>
</dbReference>